<dbReference type="EnsemblPlants" id="KQL28374">
    <property type="protein sequence ID" value="KQL28374"/>
    <property type="gene ID" value="SETIT_018935mg"/>
</dbReference>
<organism evidence="1 2">
    <name type="scientific">Setaria italica</name>
    <name type="common">Foxtail millet</name>
    <name type="synonym">Panicum italicum</name>
    <dbReference type="NCBI Taxonomy" id="4555"/>
    <lineage>
        <taxon>Eukaryota</taxon>
        <taxon>Viridiplantae</taxon>
        <taxon>Streptophyta</taxon>
        <taxon>Embryophyta</taxon>
        <taxon>Tracheophyta</taxon>
        <taxon>Spermatophyta</taxon>
        <taxon>Magnoliopsida</taxon>
        <taxon>Liliopsida</taxon>
        <taxon>Poales</taxon>
        <taxon>Poaceae</taxon>
        <taxon>PACMAD clade</taxon>
        <taxon>Panicoideae</taxon>
        <taxon>Panicodae</taxon>
        <taxon>Paniceae</taxon>
        <taxon>Cenchrinae</taxon>
        <taxon>Setaria</taxon>
    </lineage>
</organism>
<dbReference type="Proteomes" id="UP000004995">
    <property type="component" value="Unassembled WGS sequence"/>
</dbReference>
<dbReference type="HOGENOM" id="CLU_2762599_0_0_1"/>
<name>K3YXD9_SETIT</name>
<dbReference type="EMBL" id="AGNK02000078">
    <property type="status" value="NOT_ANNOTATED_CDS"/>
    <property type="molecule type" value="Genomic_DNA"/>
</dbReference>
<dbReference type="Gramene" id="KQL28374">
    <property type="protein sequence ID" value="KQL28374"/>
    <property type="gene ID" value="SETIT_018935mg"/>
</dbReference>
<evidence type="ECO:0000313" key="1">
    <source>
        <dbReference type="EnsemblPlants" id="KQL28374"/>
    </source>
</evidence>
<keyword evidence="2" id="KW-1185">Reference proteome</keyword>
<accession>K3YXD9</accession>
<sequence length="70" mass="7997">MLAPTIEGLNINNHTIVILISLFQLACVHKDRKLNVTAAAAACIIFMTYTYSIHWCEIVSLPPHFFEQYF</sequence>
<reference evidence="2" key="1">
    <citation type="journal article" date="2012" name="Nat. Biotechnol.">
        <title>Reference genome sequence of the model plant Setaria.</title>
        <authorList>
            <person name="Bennetzen J.L."/>
            <person name="Schmutz J."/>
            <person name="Wang H."/>
            <person name="Percifield R."/>
            <person name="Hawkins J."/>
            <person name="Pontaroli A.C."/>
            <person name="Estep M."/>
            <person name="Feng L."/>
            <person name="Vaughn J.N."/>
            <person name="Grimwood J."/>
            <person name="Jenkins J."/>
            <person name="Barry K."/>
            <person name="Lindquist E."/>
            <person name="Hellsten U."/>
            <person name="Deshpande S."/>
            <person name="Wang X."/>
            <person name="Wu X."/>
            <person name="Mitros T."/>
            <person name="Triplett J."/>
            <person name="Yang X."/>
            <person name="Ye C.Y."/>
            <person name="Mauro-Herrera M."/>
            <person name="Wang L."/>
            <person name="Li P."/>
            <person name="Sharma M."/>
            <person name="Sharma R."/>
            <person name="Ronald P.C."/>
            <person name="Panaud O."/>
            <person name="Kellogg E.A."/>
            <person name="Brutnell T.P."/>
            <person name="Doust A.N."/>
            <person name="Tuskan G.A."/>
            <person name="Rokhsar D."/>
            <person name="Devos K.M."/>
        </authorList>
    </citation>
    <scope>NUCLEOTIDE SEQUENCE [LARGE SCALE GENOMIC DNA]</scope>
    <source>
        <strain evidence="2">cv. Yugu1</strain>
    </source>
</reference>
<proteinExistence type="predicted"/>
<reference evidence="1" key="2">
    <citation type="submission" date="2018-08" db="UniProtKB">
        <authorList>
            <consortium name="EnsemblPlants"/>
        </authorList>
    </citation>
    <scope>IDENTIFICATION</scope>
    <source>
        <strain evidence="1">Yugu1</strain>
    </source>
</reference>
<protein>
    <submittedName>
        <fullName evidence="1">Uncharacterized protein</fullName>
    </submittedName>
</protein>
<dbReference type="AlphaFoldDB" id="K3YXD9"/>
<evidence type="ECO:0000313" key="2">
    <source>
        <dbReference type="Proteomes" id="UP000004995"/>
    </source>
</evidence>
<dbReference type="InParanoid" id="K3YXD9"/>